<reference evidence="1 2" key="1">
    <citation type="submission" date="2019-03" db="EMBL/GenBank/DDBJ databases">
        <title>Draft genome sequences of novel Actinobacteria.</title>
        <authorList>
            <person name="Sahin N."/>
            <person name="Ay H."/>
            <person name="Saygin H."/>
        </authorList>
    </citation>
    <scope>NUCLEOTIDE SEQUENCE [LARGE SCALE GENOMIC DNA]</scope>
    <source>
        <strain evidence="1 2">H3C3</strain>
    </source>
</reference>
<comment type="caution">
    <text evidence="1">The sequence shown here is derived from an EMBL/GenBank/DDBJ whole genome shotgun (WGS) entry which is preliminary data.</text>
</comment>
<dbReference type="AlphaFoldDB" id="A0A4R5CBX3"/>
<dbReference type="Proteomes" id="UP000294513">
    <property type="component" value="Unassembled WGS sequence"/>
</dbReference>
<evidence type="ECO:0000313" key="2">
    <source>
        <dbReference type="Proteomes" id="UP000294513"/>
    </source>
</evidence>
<keyword evidence="2" id="KW-1185">Reference proteome</keyword>
<dbReference type="RefSeq" id="WP_131889974.1">
    <property type="nucleotide sequence ID" value="NZ_SMKU01000018.1"/>
</dbReference>
<evidence type="ECO:0000313" key="1">
    <source>
        <dbReference type="EMBL" id="TDD94634.1"/>
    </source>
</evidence>
<name>A0A4R5CBX3_9ACTN</name>
<proteinExistence type="predicted"/>
<sequence length="134" mass="14427">MGREQQEWRLRVLTDGDTLRQERLTRDLLAELRRAEALEAGFSEEAEAAAPSGGARKGGQAGELALWAIAAAGSGQASRVLVTLIKEWSARARQRKVEIKSDAGSITITGSPDEAQERLVLAFLDRHDGGSGTE</sequence>
<accession>A0A4R5CBX3</accession>
<protein>
    <submittedName>
        <fullName evidence="1">Uncharacterized protein</fullName>
    </submittedName>
</protein>
<dbReference type="EMBL" id="SMKU01000018">
    <property type="protein sequence ID" value="TDD94634.1"/>
    <property type="molecule type" value="Genomic_DNA"/>
</dbReference>
<gene>
    <name evidence="1" type="ORF">E1298_06530</name>
</gene>
<dbReference type="OrthoDB" id="3701137at2"/>
<organism evidence="1 2">
    <name type="scientific">Actinomadura rubrisoli</name>
    <dbReference type="NCBI Taxonomy" id="2530368"/>
    <lineage>
        <taxon>Bacteria</taxon>
        <taxon>Bacillati</taxon>
        <taxon>Actinomycetota</taxon>
        <taxon>Actinomycetes</taxon>
        <taxon>Streptosporangiales</taxon>
        <taxon>Thermomonosporaceae</taxon>
        <taxon>Actinomadura</taxon>
    </lineage>
</organism>